<proteinExistence type="predicted"/>
<sequence>MKFIVAVIALASIASAIEAPRTAGQDICCAANLDRAAKGLKPYKWTPELDYIATKHSEYMLSVDAISHDEKAGTSTYQLADRMKTVSFEFSTAGENVANGFDDLWATEKAWMESPGHKANIMSETFTVCGGGVADPGRFFTTNFASPLDVEDDSKYYTLRCSNGVSSGAYTSNPEAHAAMMGESSVTPLSELGKEPVPSAAKPETESVAETSAEEVVVTTSPAEEENAASPVEETSAEPAPVSEETTAEAAPVPAPAPAPTTPSAGKCKRVPKGSIAAGKCKPCKKCSANSSPFRR</sequence>
<dbReference type="InterPro" id="IPR014044">
    <property type="entry name" value="CAP_dom"/>
</dbReference>
<accession>A0A9W8LV84</accession>
<dbReference type="Pfam" id="PF00188">
    <property type="entry name" value="CAP"/>
    <property type="match status" value="1"/>
</dbReference>
<dbReference type="EMBL" id="JANBUO010000373">
    <property type="protein sequence ID" value="KAJ2804690.1"/>
    <property type="molecule type" value="Genomic_DNA"/>
</dbReference>
<evidence type="ECO:0000256" key="2">
    <source>
        <dbReference type="SAM" id="SignalP"/>
    </source>
</evidence>
<dbReference type="PANTHER" id="PTHR31157">
    <property type="entry name" value="SCP DOMAIN-CONTAINING PROTEIN"/>
    <property type="match status" value="1"/>
</dbReference>
<dbReference type="Proteomes" id="UP001140094">
    <property type="component" value="Unassembled WGS sequence"/>
</dbReference>
<comment type="caution">
    <text evidence="5">The sequence shown here is derived from an EMBL/GenBank/DDBJ whole genome shotgun (WGS) entry which is preliminary data.</text>
</comment>
<keyword evidence="6" id="KW-1185">Reference proteome</keyword>
<feature type="compositionally biased region" description="Low complexity" evidence="1">
    <location>
        <begin position="237"/>
        <end position="252"/>
    </location>
</feature>
<evidence type="ECO:0000256" key="1">
    <source>
        <dbReference type="SAM" id="MobiDB-lite"/>
    </source>
</evidence>
<evidence type="ECO:0000313" key="6">
    <source>
        <dbReference type="Proteomes" id="UP001140094"/>
    </source>
</evidence>
<organism evidence="5 6">
    <name type="scientific">Coemansia guatemalensis</name>
    <dbReference type="NCBI Taxonomy" id="2761395"/>
    <lineage>
        <taxon>Eukaryota</taxon>
        <taxon>Fungi</taxon>
        <taxon>Fungi incertae sedis</taxon>
        <taxon>Zoopagomycota</taxon>
        <taxon>Kickxellomycotina</taxon>
        <taxon>Kickxellomycetes</taxon>
        <taxon>Kickxellales</taxon>
        <taxon>Kickxellaceae</taxon>
        <taxon>Coemansia</taxon>
    </lineage>
</organism>
<dbReference type="PANTHER" id="PTHR31157:SF1">
    <property type="entry name" value="SCP DOMAIN-CONTAINING PROTEIN"/>
    <property type="match status" value="1"/>
</dbReference>
<dbReference type="CDD" id="cd05379">
    <property type="entry name" value="CAP_bacterial"/>
    <property type="match status" value="1"/>
</dbReference>
<name>A0A9W8LV84_9FUNG</name>
<dbReference type="InterPro" id="IPR035940">
    <property type="entry name" value="CAP_sf"/>
</dbReference>
<dbReference type="EMBL" id="JANBUO010000080">
    <property type="protein sequence ID" value="KAJ2807865.1"/>
    <property type="molecule type" value="Genomic_DNA"/>
</dbReference>
<feature type="domain" description="SCP" evidence="3">
    <location>
        <begin position="32"/>
        <end position="135"/>
    </location>
</feature>
<evidence type="ECO:0000259" key="3">
    <source>
        <dbReference type="Pfam" id="PF00188"/>
    </source>
</evidence>
<feature type="compositionally biased region" description="Low complexity" evidence="1">
    <location>
        <begin position="206"/>
        <end position="221"/>
    </location>
</feature>
<reference evidence="5" key="1">
    <citation type="submission" date="2022-07" db="EMBL/GenBank/DDBJ databases">
        <title>Phylogenomic reconstructions and comparative analyses of Kickxellomycotina fungi.</title>
        <authorList>
            <person name="Reynolds N.K."/>
            <person name="Stajich J.E."/>
            <person name="Barry K."/>
            <person name="Grigoriev I.V."/>
            <person name="Crous P."/>
            <person name="Smith M.E."/>
        </authorList>
    </citation>
    <scope>NUCLEOTIDE SEQUENCE</scope>
    <source>
        <strain evidence="5">NRRL 1565</strain>
    </source>
</reference>
<evidence type="ECO:0000313" key="5">
    <source>
        <dbReference type="EMBL" id="KAJ2807865.1"/>
    </source>
</evidence>
<gene>
    <name evidence="5" type="ORF">H4R20_001102</name>
    <name evidence="4" type="ORF">H4R20_002404</name>
</gene>
<keyword evidence="2" id="KW-0732">Signal</keyword>
<dbReference type="Gene3D" id="3.40.33.10">
    <property type="entry name" value="CAP"/>
    <property type="match status" value="1"/>
</dbReference>
<evidence type="ECO:0000313" key="4">
    <source>
        <dbReference type="EMBL" id="KAJ2804690.1"/>
    </source>
</evidence>
<feature type="signal peptide" evidence="2">
    <location>
        <begin position="1"/>
        <end position="16"/>
    </location>
</feature>
<feature type="region of interest" description="Disordered" evidence="1">
    <location>
        <begin position="188"/>
        <end position="296"/>
    </location>
</feature>
<dbReference type="AlphaFoldDB" id="A0A9W8LV84"/>
<feature type="chain" id="PRO_5041114575" description="SCP domain-containing protein" evidence="2">
    <location>
        <begin position="17"/>
        <end position="296"/>
    </location>
</feature>
<protein>
    <recommendedName>
        <fullName evidence="3">SCP domain-containing protein</fullName>
    </recommendedName>
</protein>
<dbReference type="OrthoDB" id="568194at2759"/>
<dbReference type="SUPFAM" id="SSF55797">
    <property type="entry name" value="PR-1-like"/>
    <property type="match status" value="1"/>
</dbReference>